<dbReference type="AlphaFoldDB" id="A0A232ETU6"/>
<evidence type="ECO:0000313" key="1">
    <source>
        <dbReference type="EMBL" id="OXU21779.1"/>
    </source>
</evidence>
<name>A0A232ETU6_9HYME</name>
<organism evidence="1 2">
    <name type="scientific">Trichomalopsis sarcophagae</name>
    <dbReference type="NCBI Taxonomy" id="543379"/>
    <lineage>
        <taxon>Eukaryota</taxon>
        <taxon>Metazoa</taxon>
        <taxon>Ecdysozoa</taxon>
        <taxon>Arthropoda</taxon>
        <taxon>Hexapoda</taxon>
        <taxon>Insecta</taxon>
        <taxon>Pterygota</taxon>
        <taxon>Neoptera</taxon>
        <taxon>Endopterygota</taxon>
        <taxon>Hymenoptera</taxon>
        <taxon>Apocrita</taxon>
        <taxon>Proctotrupomorpha</taxon>
        <taxon>Chalcidoidea</taxon>
        <taxon>Pteromalidae</taxon>
        <taxon>Pteromalinae</taxon>
        <taxon>Trichomalopsis</taxon>
    </lineage>
</organism>
<accession>A0A232ETU6</accession>
<keyword evidence="2" id="KW-1185">Reference proteome</keyword>
<dbReference type="EMBL" id="NNAY01002220">
    <property type="protein sequence ID" value="OXU21779.1"/>
    <property type="molecule type" value="Genomic_DNA"/>
</dbReference>
<proteinExistence type="predicted"/>
<gene>
    <name evidence="1" type="ORF">TSAR_002995</name>
</gene>
<protein>
    <submittedName>
        <fullName evidence="1">Uncharacterized protein</fullName>
    </submittedName>
</protein>
<sequence>MCWLEKIKVFDQAEIKNERKALGFSEVEIENLRNREGPVLEKMIARDKDMAKQNVNNKVRKAKYNRR</sequence>
<reference evidence="1 2" key="1">
    <citation type="journal article" date="2017" name="Curr. Biol.">
        <title>The Evolution of Venom by Co-option of Single-Copy Genes.</title>
        <authorList>
            <person name="Martinson E.O."/>
            <person name="Mrinalini"/>
            <person name="Kelkar Y.D."/>
            <person name="Chang C.H."/>
            <person name="Werren J.H."/>
        </authorList>
    </citation>
    <scope>NUCLEOTIDE SEQUENCE [LARGE SCALE GENOMIC DNA]</scope>
    <source>
        <strain evidence="1 2">Alberta</strain>
        <tissue evidence="1">Whole body</tissue>
    </source>
</reference>
<comment type="caution">
    <text evidence="1">The sequence shown here is derived from an EMBL/GenBank/DDBJ whole genome shotgun (WGS) entry which is preliminary data.</text>
</comment>
<dbReference type="Proteomes" id="UP000215335">
    <property type="component" value="Unassembled WGS sequence"/>
</dbReference>
<evidence type="ECO:0000313" key="2">
    <source>
        <dbReference type="Proteomes" id="UP000215335"/>
    </source>
</evidence>